<dbReference type="GO" id="GO:0004519">
    <property type="term" value="F:endonuclease activity"/>
    <property type="evidence" value="ECO:0007669"/>
    <property type="project" value="UniProtKB-KW"/>
</dbReference>
<reference evidence="2 3" key="1">
    <citation type="submission" date="2024-05" db="EMBL/GenBank/DDBJ databases">
        <authorList>
            <person name="Venkateswaran K."/>
        </authorList>
    </citation>
    <scope>NUCLEOTIDE SEQUENCE [LARGE SCALE GENOMIC DNA]</scope>
    <source>
        <strain evidence="2 3">179-C4-2-HS</strain>
    </source>
</reference>
<evidence type="ECO:0000313" key="3">
    <source>
        <dbReference type="Proteomes" id="UP001241748"/>
    </source>
</evidence>
<dbReference type="EMBL" id="JAROBZ020000001">
    <property type="protein sequence ID" value="MFB3167471.1"/>
    <property type="molecule type" value="Genomic_DNA"/>
</dbReference>
<evidence type="ECO:0000259" key="1">
    <source>
        <dbReference type="Pfam" id="PF04471"/>
    </source>
</evidence>
<dbReference type="PANTHER" id="PTHR30015:SF6">
    <property type="entry name" value="SLL1429 PROTEIN"/>
    <property type="match status" value="1"/>
</dbReference>
<gene>
    <name evidence="2" type="ORF">P5G62_010155</name>
</gene>
<dbReference type="InterPro" id="IPR007560">
    <property type="entry name" value="Restrct_endonuc_IV_Mrr"/>
</dbReference>
<dbReference type="InterPro" id="IPR052906">
    <property type="entry name" value="Type_IV_Methyl-Rstrct_Enzyme"/>
</dbReference>
<proteinExistence type="predicted"/>
<organism evidence="2 3">
    <name type="scientific">Neobacillus driksii</name>
    <dbReference type="NCBI Taxonomy" id="3035913"/>
    <lineage>
        <taxon>Bacteria</taxon>
        <taxon>Bacillati</taxon>
        <taxon>Bacillota</taxon>
        <taxon>Bacilli</taxon>
        <taxon>Bacillales</taxon>
        <taxon>Bacillaceae</taxon>
        <taxon>Neobacillus</taxon>
    </lineage>
</organism>
<dbReference type="InterPro" id="IPR011856">
    <property type="entry name" value="tRNA_endonuc-like_dom_sf"/>
</dbReference>
<dbReference type="Gene3D" id="3.40.1350.10">
    <property type="match status" value="1"/>
</dbReference>
<sequence>MGGFEFEEYIGQLLTDLGYQNVKITPKSGDGGVDITAKDVNGYKVAVQCKRLKSKVGNSAIQEVYLGKKLENCKRAIVITNSYFTKPAIEAATKTQVELWDRDKLIEQMRKVEIKITWEDFLRQHYNAPKQEPMNYKNFAL</sequence>
<dbReference type="Proteomes" id="UP001241748">
    <property type="component" value="Unassembled WGS sequence"/>
</dbReference>
<name>A0ABV4YSF8_9BACI</name>
<dbReference type="SUPFAM" id="SSF52980">
    <property type="entry name" value="Restriction endonuclease-like"/>
    <property type="match status" value="1"/>
</dbReference>
<keyword evidence="3" id="KW-1185">Reference proteome</keyword>
<keyword evidence="2" id="KW-0255">Endonuclease</keyword>
<dbReference type="InterPro" id="IPR011335">
    <property type="entry name" value="Restrct_endonuc-II-like"/>
</dbReference>
<feature type="domain" description="Restriction endonuclease type IV Mrr" evidence="1">
    <location>
        <begin position="1"/>
        <end position="108"/>
    </location>
</feature>
<dbReference type="Pfam" id="PF04471">
    <property type="entry name" value="Mrr_cat"/>
    <property type="match status" value="1"/>
</dbReference>
<dbReference type="PANTHER" id="PTHR30015">
    <property type="entry name" value="MRR RESTRICTION SYSTEM PROTEIN"/>
    <property type="match status" value="1"/>
</dbReference>
<protein>
    <submittedName>
        <fullName evidence="2">Restriction endonuclease</fullName>
    </submittedName>
</protein>
<keyword evidence="2" id="KW-0540">Nuclease</keyword>
<accession>A0ABV4YSF8</accession>
<keyword evidence="2" id="KW-0378">Hydrolase</keyword>
<dbReference type="RefSeq" id="WP_306075004.1">
    <property type="nucleotide sequence ID" value="NZ_JAROBZ020000001.1"/>
</dbReference>
<evidence type="ECO:0000313" key="2">
    <source>
        <dbReference type="EMBL" id="MFB3167471.1"/>
    </source>
</evidence>
<comment type="caution">
    <text evidence="2">The sequence shown here is derived from an EMBL/GenBank/DDBJ whole genome shotgun (WGS) entry which is preliminary data.</text>
</comment>